<dbReference type="AlphaFoldDB" id="A0A8S2D193"/>
<keyword evidence="11" id="KW-0449">Lipoprotein</keyword>
<dbReference type="EMBL" id="CAJOBA010000851">
    <property type="protein sequence ID" value="CAF3560737.1"/>
    <property type="molecule type" value="Genomic_DNA"/>
</dbReference>
<dbReference type="GO" id="GO:0005929">
    <property type="term" value="C:cilium"/>
    <property type="evidence" value="ECO:0007669"/>
    <property type="project" value="TreeGrafter"/>
</dbReference>
<keyword evidence="7 12" id="KW-0547">Nucleotide-binding</keyword>
<reference evidence="14" key="1">
    <citation type="submission" date="2021-02" db="EMBL/GenBank/DDBJ databases">
        <authorList>
            <person name="Nowell W R."/>
        </authorList>
    </citation>
    <scope>NUCLEOTIDE SEQUENCE</scope>
</reference>
<sequence length="243" mass="27921">MGAYFSSIYHFFFHPKAIANTAEPAKAKFSWEQRSETLNKKDYILDKLKDQTIIRLPGQINGQQFIIQNCESCTIYIFDHVGQIQIDDCKHCKIFIGPVKGSLFIRDSQNCSLATICQQFRTRDCHELNVFLSCVSQPIIESSHHIRFGCLMYKYDKLVEQYASAGISSFNNNWSNIYDFTAIPGSKNYSLLEENEKVFNNIPAPTDPSCNDLNVTDDQNQSVTPFTYGELYRTRNDEVNMTK</sequence>
<evidence type="ECO:0000256" key="12">
    <source>
        <dbReference type="PIRSR" id="PIRSR037947-1"/>
    </source>
</evidence>
<dbReference type="EMBL" id="CAJNOK010000851">
    <property type="protein sequence ID" value="CAF0779340.1"/>
    <property type="molecule type" value="Genomic_DNA"/>
</dbReference>
<dbReference type="PROSITE" id="PS51329">
    <property type="entry name" value="C_CAP_COFACTOR_C"/>
    <property type="match status" value="1"/>
</dbReference>
<keyword evidence="6" id="KW-0519">Myristate</keyword>
<comment type="subcellular location">
    <subcellularLocation>
        <location evidence="1">Cell membrane</location>
        <topology evidence="1">Lipid-anchor</topology>
        <orientation evidence="1">Cytoplasmic side</orientation>
    </subcellularLocation>
</comment>
<dbReference type="InterPro" id="IPR012945">
    <property type="entry name" value="Tubulin-bd_cofactor_C_dom"/>
</dbReference>
<evidence type="ECO:0000256" key="11">
    <source>
        <dbReference type="ARBA" id="ARBA00023288"/>
    </source>
</evidence>
<dbReference type="InterPro" id="IPR006599">
    <property type="entry name" value="CARP_motif"/>
</dbReference>
<evidence type="ECO:0000256" key="6">
    <source>
        <dbReference type="ARBA" id="ARBA00022707"/>
    </source>
</evidence>
<dbReference type="Pfam" id="PF07986">
    <property type="entry name" value="TBCC"/>
    <property type="match status" value="1"/>
</dbReference>
<keyword evidence="10" id="KW-0564">Palmitate</keyword>
<dbReference type="SUPFAM" id="SSF69340">
    <property type="entry name" value="C-terminal domain of adenylylcyclase associated protein"/>
    <property type="match status" value="1"/>
</dbReference>
<evidence type="ECO:0000256" key="1">
    <source>
        <dbReference type="ARBA" id="ARBA00004342"/>
    </source>
</evidence>
<comment type="similarity">
    <text evidence="2">Belongs to the TBCC family.</text>
</comment>
<evidence type="ECO:0000256" key="7">
    <source>
        <dbReference type="ARBA" id="ARBA00022741"/>
    </source>
</evidence>
<protein>
    <recommendedName>
        <fullName evidence="3">Protein XRP2</fullName>
    </recommendedName>
</protein>
<dbReference type="Proteomes" id="UP000682733">
    <property type="component" value="Unassembled WGS sequence"/>
</dbReference>
<keyword evidence="4" id="KW-0343">GTPase activation</keyword>
<accession>A0A8S2D193</accession>
<comment type="caution">
    <text evidence="14">The sequence shown here is derived from an EMBL/GenBank/DDBJ whole genome shotgun (WGS) entry which is preliminary data.</text>
</comment>
<evidence type="ECO:0000259" key="13">
    <source>
        <dbReference type="PROSITE" id="PS51329"/>
    </source>
</evidence>
<evidence type="ECO:0000256" key="8">
    <source>
        <dbReference type="ARBA" id="ARBA00023134"/>
    </source>
</evidence>
<evidence type="ECO:0000256" key="10">
    <source>
        <dbReference type="ARBA" id="ARBA00023139"/>
    </source>
</evidence>
<dbReference type="PANTHER" id="PTHR15440:SF0">
    <property type="entry name" value="PROTEIN XRP2"/>
    <property type="match status" value="1"/>
</dbReference>
<dbReference type="InterPro" id="IPR017901">
    <property type="entry name" value="C-CAP_CF_C-like"/>
</dbReference>
<evidence type="ECO:0000256" key="5">
    <source>
        <dbReference type="ARBA" id="ARBA00022475"/>
    </source>
</evidence>
<dbReference type="GO" id="GO:1990075">
    <property type="term" value="C:periciliary membrane compartment"/>
    <property type="evidence" value="ECO:0007669"/>
    <property type="project" value="TreeGrafter"/>
</dbReference>
<evidence type="ECO:0000256" key="9">
    <source>
        <dbReference type="ARBA" id="ARBA00023136"/>
    </source>
</evidence>
<feature type="binding site" evidence="12">
    <location>
        <begin position="118"/>
        <end position="121"/>
    </location>
    <ligand>
        <name>GTP</name>
        <dbReference type="ChEBI" id="CHEBI:37565"/>
    </ligand>
</feature>
<dbReference type="GO" id="GO:0005096">
    <property type="term" value="F:GTPase activator activity"/>
    <property type="evidence" value="ECO:0007669"/>
    <property type="project" value="UniProtKB-KW"/>
</dbReference>
<dbReference type="SMART" id="SM00673">
    <property type="entry name" value="CARP"/>
    <property type="match status" value="2"/>
</dbReference>
<evidence type="ECO:0000313" key="16">
    <source>
        <dbReference type="Proteomes" id="UP000677228"/>
    </source>
</evidence>
<evidence type="ECO:0000313" key="14">
    <source>
        <dbReference type="EMBL" id="CAF0779340.1"/>
    </source>
</evidence>
<dbReference type="GO" id="GO:0006892">
    <property type="term" value="P:post-Golgi vesicle-mediated transport"/>
    <property type="evidence" value="ECO:0007669"/>
    <property type="project" value="TreeGrafter"/>
</dbReference>
<dbReference type="FunFam" id="2.160.20.70:FF:000004">
    <property type="entry name" value="Protein XRP2"/>
    <property type="match status" value="1"/>
</dbReference>
<dbReference type="InterPro" id="IPR016098">
    <property type="entry name" value="CAP/MinC_C"/>
</dbReference>
<dbReference type="PIRSF" id="PIRSF037947">
    <property type="entry name" value="Protein_XRP2"/>
    <property type="match status" value="1"/>
</dbReference>
<keyword evidence="9" id="KW-0472">Membrane</keyword>
<feature type="binding site" evidence="12">
    <location>
        <begin position="101"/>
        <end position="102"/>
    </location>
    <ligand>
        <name>GTP</name>
        <dbReference type="ChEBI" id="CHEBI:37565"/>
    </ligand>
</feature>
<dbReference type="InterPro" id="IPR039093">
    <property type="entry name" value="XRP2"/>
</dbReference>
<feature type="domain" description="C-CAP/cofactor C-like" evidence="13">
    <location>
        <begin position="24"/>
        <end position="182"/>
    </location>
</feature>
<organism evidence="14 16">
    <name type="scientific">Didymodactylos carnosus</name>
    <dbReference type="NCBI Taxonomy" id="1234261"/>
    <lineage>
        <taxon>Eukaryota</taxon>
        <taxon>Metazoa</taxon>
        <taxon>Spiralia</taxon>
        <taxon>Gnathifera</taxon>
        <taxon>Rotifera</taxon>
        <taxon>Eurotatoria</taxon>
        <taxon>Bdelloidea</taxon>
        <taxon>Philodinida</taxon>
        <taxon>Philodinidae</taxon>
        <taxon>Didymodactylos</taxon>
    </lineage>
</organism>
<dbReference type="PANTHER" id="PTHR15440">
    <property type="entry name" value="XRP2 PROTEIN"/>
    <property type="match status" value="1"/>
</dbReference>
<dbReference type="Proteomes" id="UP000677228">
    <property type="component" value="Unassembled WGS sequence"/>
</dbReference>
<evidence type="ECO:0000313" key="15">
    <source>
        <dbReference type="EMBL" id="CAF3560737.1"/>
    </source>
</evidence>
<name>A0A8S2D193_9BILA</name>
<dbReference type="GO" id="GO:0005525">
    <property type="term" value="F:GTP binding"/>
    <property type="evidence" value="ECO:0007669"/>
    <property type="project" value="UniProtKB-KW"/>
</dbReference>
<keyword evidence="8 12" id="KW-0342">GTP-binding</keyword>
<proteinExistence type="inferred from homology"/>
<dbReference type="InterPro" id="IPR036223">
    <property type="entry name" value="CAP_C_sf"/>
</dbReference>
<dbReference type="Gene3D" id="2.160.20.70">
    <property type="match status" value="1"/>
</dbReference>
<keyword evidence="5" id="KW-1003">Cell membrane</keyword>
<evidence type="ECO:0000256" key="3">
    <source>
        <dbReference type="ARBA" id="ARBA00015771"/>
    </source>
</evidence>
<gene>
    <name evidence="14" type="ORF">OVA965_LOCUS3517</name>
    <name evidence="15" type="ORF">TMI583_LOCUS3516</name>
</gene>
<evidence type="ECO:0000256" key="4">
    <source>
        <dbReference type="ARBA" id="ARBA00022468"/>
    </source>
</evidence>
<evidence type="ECO:0000256" key="2">
    <source>
        <dbReference type="ARBA" id="ARBA00008848"/>
    </source>
</evidence>